<gene>
    <name evidence="2" type="ORF">COT91_02400</name>
</gene>
<feature type="transmembrane region" description="Helical" evidence="1">
    <location>
        <begin position="5"/>
        <end position="24"/>
    </location>
</feature>
<dbReference type="Gene3D" id="2.120.10.30">
    <property type="entry name" value="TolB, C-terminal domain"/>
    <property type="match status" value="1"/>
</dbReference>
<organism evidence="2 3">
    <name type="scientific">Candidatus Doudnabacteria bacterium CG10_big_fil_rev_8_21_14_0_10_41_10</name>
    <dbReference type="NCBI Taxonomy" id="1974551"/>
    <lineage>
        <taxon>Bacteria</taxon>
        <taxon>Candidatus Doudnaibacteriota</taxon>
    </lineage>
</organism>
<evidence type="ECO:0008006" key="4">
    <source>
        <dbReference type="Google" id="ProtNLM"/>
    </source>
</evidence>
<dbReference type="EMBL" id="PFAJ01000034">
    <property type="protein sequence ID" value="PIR97241.1"/>
    <property type="molecule type" value="Genomic_DNA"/>
</dbReference>
<keyword evidence="1" id="KW-0472">Membrane</keyword>
<keyword evidence="1" id="KW-0812">Transmembrane</keyword>
<evidence type="ECO:0000256" key="1">
    <source>
        <dbReference type="SAM" id="Phobius"/>
    </source>
</evidence>
<dbReference type="AlphaFoldDB" id="A0A2H0VDT6"/>
<keyword evidence="1" id="KW-1133">Transmembrane helix</keyword>
<evidence type="ECO:0000313" key="2">
    <source>
        <dbReference type="EMBL" id="PIR97241.1"/>
    </source>
</evidence>
<protein>
    <recommendedName>
        <fullName evidence="4">Dipeptidylpeptidase IV N-terminal domain-containing protein</fullName>
    </recommendedName>
</protein>
<reference evidence="3" key="1">
    <citation type="submission" date="2017-09" db="EMBL/GenBank/DDBJ databases">
        <title>Depth-based differentiation of microbial function through sediment-hosted aquifers and enrichment of novel symbionts in the deep terrestrial subsurface.</title>
        <authorList>
            <person name="Probst A.J."/>
            <person name="Ladd B."/>
            <person name="Jarett J.K."/>
            <person name="Geller-Mcgrath D.E."/>
            <person name="Sieber C.M.K."/>
            <person name="Emerson J.B."/>
            <person name="Anantharaman K."/>
            <person name="Thomas B.C."/>
            <person name="Malmstrom R."/>
            <person name="Stieglmeier M."/>
            <person name="Klingl A."/>
            <person name="Woyke T."/>
            <person name="Ryan C.M."/>
            <person name="Banfield J.F."/>
        </authorList>
    </citation>
    <scope>NUCLEOTIDE SEQUENCE [LARGE SCALE GENOMIC DNA]</scope>
</reference>
<accession>A0A2H0VDT6</accession>
<dbReference type="SUPFAM" id="SSF69304">
    <property type="entry name" value="Tricorn protease N-terminal domain"/>
    <property type="match status" value="1"/>
</dbReference>
<proteinExistence type="predicted"/>
<name>A0A2H0VDT6_9BACT</name>
<evidence type="ECO:0000313" key="3">
    <source>
        <dbReference type="Proteomes" id="UP000230557"/>
    </source>
</evidence>
<sequence>MRRNIIVGMVLIFIIMLAVVYYFFLGGSDKLFNSGEKEEEPIVSTEKPAERPGEQQKLLTLSKNTAISPVLSLDQTSVWYFDIFGELYVNSVFGDSEKAFGLISKKPLDRAYWPQTGNDFIIDPEEGDLRGYEFYSAKNKKYLPLPINMEEIAWLPIGNKIVYVWRRGDGGLELKSSNPDGSDYTKITDLSGNYEIIPSPRGDIVLLVEPYLATGNKVLSVNLISGVMTELLDRGGNIGAKLSPNGTQLLFSRVNEETKLTELWFLDFTTGNYTNLGILTVPDKIVWDRTSTGFYYGLPQSTVSTDPEILSRTNDALYYYNISAGTQSEIYARQTTQIDYREMMVLSDESKLLFINRQDEKLYRLNLK</sequence>
<comment type="caution">
    <text evidence="2">The sequence shown here is derived from an EMBL/GenBank/DDBJ whole genome shotgun (WGS) entry which is preliminary data.</text>
</comment>
<dbReference type="InterPro" id="IPR011042">
    <property type="entry name" value="6-blade_b-propeller_TolB-like"/>
</dbReference>
<dbReference type="Proteomes" id="UP000230557">
    <property type="component" value="Unassembled WGS sequence"/>
</dbReference>